<dbReference type="Pfam" id="PF12732">
    <property type="entry name" value="YtxH"/>
    <property type="match status" value="1"/>
</dbReference>
<gene>
    <name evidence="3" type="ORF">APU01nite_13450</name>
    <name evidence="4" type="ORF">SAMN04488100_11151</name>
</gene>
<dbReference type="Proteomes" id="UP000321425">
    <property type="component" value="Unassembled WGS sequence"/>
</dbReference>
<evidence type="ECO:0000313" key="4">
    <source>
        <dbReference type="EMBL" id="SEL81308.1"/>
    </source>
</evidence>
<evidence type="ECO:0000313" key="5">
    <source>
        <dbReference type="Proteomes" id="UP000198548"/>
    </source>
</evidence>
<evidence type="ECO:0000256" key="2">
    <source>
        <dbReference type="SAM" id="SignalP"/>
    </source>
</evidence>
<dbReference type="OrthoDB" id="2166754at2"/>
<accession>A0A1H7T9C7</accession>
<dbReference type="InterPro" id="IPR024623">
    <property type="entry name" value="YtxH"/>
</dbReference>
<dbReference type="AlphaFoldDB" id="A0A1H7T9C7"/>
<reference evidence="3 6" key="2">
    <citation type="submission" date="2019-07" db="EMBL/GenBank/DDBJ databases">
        <title>Whole genome shotgun sequence of Alkalibacterium putridalgicola NBRC 103243.</title>
        <authorList>
            <person name="Hosoyama A."/>
            <person name="Uohara A."/>
            <person name="Ohji S."/>
            <person name="Ichikawa N."/>
        </authorList>
    </citation>
    <scope>NUCLEOTIDE SEQUENCE [LARGE SCALE GENOMIC DNA]</scope>
    <source>
        <strain evidence="3 6">NBRC 103243</strain>
    </source>
</reference>
<dbReference type="STRING" id="426703.SAMN04488100_11151"/>
<proteinExistence type="predicted"/>
<evidence type="ECO:0000313" key="3">
    <source>
        <dbReference type="EMBL" id="GEK89306.1"/>
    </source>
</evidence>
<dbReference type="EMBL" id="FOBL01000011">
    <property type="protein sequence ID" value="SEL81308.1"/>
    <property type="molecule type" value="Genomic_DNA"/>
</dbReference>
<evidence type="ECO:0000313" key="6">
    <source>
        <dbReference type="Proteomes" id="UP000321425"/>
    </source>
</evidence>
<keyword evidence="6" id="KW-1185">Reference proteome</keyword>
<feature type="region of interest" description="Disordered" evidence="1">
    <location>
        <begin position="79"/>
        <end position="109"/>
    </location>
</feature>
<keyword evidence="2" id="KW-0732">Signal</keyword>
<feature type="signal peptide" evidence="2">
    <location>
        <begin position="1"/>
        <end position="21"/>
    </location>
</feature>
<dbReference type="RefSeq" id="WP_091487805.1">
    <property type="nucleotide sequence ID" value="NZ_BJUX01000013.1"/>
</dbReference>
<evidence type="ECO:0000256" key="1">
    <source>
        <dbReference type="SAM" id="MobiDB-lite"/>
    </source>
</evidence>
<organism evidence="4 5">
    <name type="scientific">Alkalibacterium putridalgicola</name>
    <dbReference type="NCBI Taxonomy" id="426703"/>
    <lineage>
        <taxon>Bacteria</taxon>
        <taxon>Bacillati</taxon>
        <taxon>Bacillota</taxon>
        <taxon>Bacilli</taxon>
        <taxon>Lactobacillales</taxon>
        <taxon>Carnobacteriaceae</taxon>
        <taxon>Alkalibacterium</taxon>
    </lineage>
</organism>
<reference evidence="4 5" key="1">
    <citation type="submission" date="2016-10" db="EMBL/GenBank/DDBJ databases">
        <authorList>
            <person name="de Groot N.N."/>
        </authorList>
    </citation>
    <scope>NUCLEOTIDE SEQUENCE [LARGE SCALE GENOMIC DNA]</scope>
    <source>
        <strain evidence="4 5">DSM 19182</strain>
    </source>
</reference>
<sequence>MSKASFGLGAALGALAGAAAAYLLAPQSGQEFQDDMKLKVKDAKNKAIIRMDEAVMETEIWLDQQLSEQDIRNQPVQYERTPDNVADAPAHAYTDTDTYTESPDVFIEE</sequence>
<dbReference type="EMBL" id="BJUX01000013">
    <property type="protein sequence ID" value="GEK89306.1"/>
    <property type="molecule type" value="Genomic_DNA"/>
</dbReference>
<feature type="chain" id="PRO_5039575675" evidence="2">
    <location>
        <begin position="22"/>
        <end position="109"/>
    </location>
</feature>
<protein>
    <submittedName>
        <fullName evidence="4">YtxH-like protein</fullName>
    </submittedName>
</protein>
<name>A0A1H7T9C7_9LACT</name>
<dbReference type="Proteomes" id="UP000198548">
    <property type="component" value="Unassembled WGS sequence"/>
</dbReference>